<keyword evidence="4" id="KW-1185">Reference proteome</keyword>
<feature type="signal peptide" evidence="2">
    <location>
        <begin position="1"/>
        <end position="32"/>
    </location>
</feature>
<feature type="region of interest" description="Disordered" evidence="1">
    <location>
        <begin position="256"/>
        <end position="279"/>
    </location>
</feature>
<evidence type="ECO:0000256" key="1">
    <source>
        <dbReference type="SAM" id="MobiDB-lite"/>
    </source>
</evidence>
<dbReference type="AlphaFoldDB" id="E6SCA2"/>
<dbReference type="OrthoDB" id="5994822at2"/>
<reference evidence="3 4" key="1">
    <citation type="journal article" date="2010" name="Stand. Genomic Sci.">
        <title>Complete genome sequence of Intrasporangium calvum type strain (7 KIP).</title>
        <authorList>
            <person name="Del Rio T.G."/>
            <person name="Chertkov O."/>
            <person name="Yasawong M."/>
            <person name="Lucas S."/>
            <person name="Deshpande S."/>
            <person name="Cheng J.F."/>
            <person name="Detter C."/>
            <person name="Tapia R."/>
            <person name="Han C."/>
            <person name="Goodwin L."/>
            <person name="Pitluck S."/>
            <person name="Liolios K."/>
            <person name="Ivanova N."/>
            <person name="Mavromatis K."/>
            <person name="Pati A."/>
            <person name="Chen A."/>
            <person name="Palaniappan K."/>
            <person name="Land M."/>
            <person name="Hauser L."/>
            <person name="Chang Y.J."/>
            <person name="Jeffries C.D."/>
            <person name="Rohde M."/>
            <person name="Pukall R."/>
            <person name="Sikorski J."/>
            <person name="Goker M."/>
            <person name="Woyke T."/>
            <person name="Bristow J."/>
            <person name="Eisen J.A."/>
            <person name="Markowitz V."/>
            <person name="Hugenholtz P."/>
            <person name="Kyrpides N.C."/>
            <person name="Klenk H.P."/>
            <person name="Lapidus A."/>
        </authorList>
    </citation>
    <scope>NUCLEOTIDE SEQUENCE [LARGE SCALE GENOMIC DNA]</scope>
    <source>
        <strain evidence="4">ATCC 23552 / DSM 43043 / JCM 3097 / NBRC 12989 / 7 KIP</strain>
    </source>
</reference>
<dbReference type="InterPro" id="IPR033116">
    <property type="entry name" value="TRYPSIN_SER"/>
</dbReference>
<evidence type="ECO:0000313" key="4">
    <source>
        <dbReference type="Proteomes" id="UP000008914"/>
    </source>
</evidence>
<evidence type="ECO:0000256" key="2">
    <source>
        <dbReference type="SAM" id="SignalP"/>
    </source>
</evidence>
<keyword evidence="2" id="KW-0732">Signal</keyword>
<evidence type="ECO:0000313" key="3">
    <source>
        <dbReference type="EMBL" id="ADU47446.1"/>
    </source>
</evidence>
<name>E6SCA2_INTC7</name>
<dbReference type="SUPFAM" id="SSF50494">
    <property type="entry name" value="Trypsin-like serine proteases"/>
    <property type="match status" value="1"/>
</dbReference>
<dbReference type="Proteomes" id="UP000008914">
    <property type="component" value="Chromosome"/>
</dbReference>
<dbReference type="GO" id="GO:0006508">
    <property type="term" value="P:proteolysis"/>
    <property type="evidence" value="ECO:0007669"/>
    <property type="project" value="InterPro"/>
</dbReference>
<dbReference type="KEGG" id="ica:Intca_0921"/>
<dbReference type="InterPro" id="IPR043504">
    <property type="entry name" value="Peptidase_S1_PA_chymotrypsin"/>
</dbReference>
<dbReference type="Gene3D" id="2.40.10.10">
    <property type="entry name" value="Trypsin-like serine proteases"/>
    <property type="match status" value="2"/>
</dbReference>
<dbReference type="PROSITE" id="PS00134">
    <property type="entry name" value="TRYPSIN_HIS"/>
    <property type="match status" value="1"/>
</dbReference>
<dbReference type="HOGENOM" id="CLU_617885_0_0_11"/>
<dbReference type="eggNOG" id="ENOG5032R66">
    <property type="taxonomic scope" value="Bacteria"/>
</dbReference>
<dbReference type="GO" id="GO:0004252">
    <property type="term" value="F:serine-type endopeptidase activity"/>
    <property type="evidence" value="ECO:0007669"/>
    <property type="project" value="InterPro"/>
</dbReference>
<evidence type="ECO:0008006" key="5">
    <source>
        <dbReference type="Google" id="ProtNLM"/>
    </source>
</evidence>
<proteinExistence type="predicted"/>
<gene>
    <name evidence="3" type="ordered locus">Intca_0921</name>
</gene>
<dbReference type="InterPro" id="IPR009003">
    <property type="entry name" value="Peptidase_S1_PA"/>
</dbReference>
<accession>E6SCA2</accession>
<dbReference type="RefSeq" id="WP_013491764.1">
    <property type="nucleotide sequence ID" value="NC_014830.1"/>
</dbReference>
<dbReference type="PROSITE" id="PS00135">
    <property type="entry name" value="TRYPSIN_SER"/>
    <property type="match status" value="1"/>
</dbReference>
<protein>
    <recommendedName>
        <fullName evidence="5">Peptidase S1 and S6 chymotrypsin/Hap</fullName>
    </recommendedName>
</protein>
<dbReference type="InterPro" id="IPR018114">
    <property type="entry name" value="TRYPSIN_HIS"/>
</dbReference>
<feature type="chain" id="PRO_5003209032" description="Peptidase S1 and S6 chymotrypsin/Hap" evidence="2">
    <location>
        <begin position="33"/>
        <end position="443"/>
    </location>
</feature>
<dbReference type="EMBL" id="CP002343">
    <property type="protein sequence ID" value="ADU47446.1"/>
    <property type="molecule type" value="Genomic_DNA"/>
</dbReference>
<organism evidence="3 4">
    <name type="scientific">Intrasporangium calvum (strain ATCC 23552 / DSM 43043 / JCM 3097 / NBRC 12989 / NCIMB 10167 / NRRL B-3866 / 7 KIP)</name>
    <dbReference type="NCBI Taxonomy" id="710696"/>
    <lineage>
        <taxon>Bacteria</taxon>
        <taxon>Bacillati</taxon>
        <taxon>Actinomycetota</taxon>
        <taxon>Actinomycetes</taxon>
        <taxon>Micrococcales</taxon>
        <taxon>Intrasporangiaceae</taxon>
        <taxon>Intrasporangium</taxon>
    </lineage>
</organism>
<dbReference type="STRING" id="710696.Intca_0921"/>
<sequence>MNRRIGIIRVGVAAAISLPAALSMLGPSIAEGAETGTVIVTENPARPVPADLRGDYDVAARLVAENQDDFSGVWIDEAGHRVQIGVTSPRGHAMLNAHANSTEPPQPTRVVVPKEKELPPSAESARAAAAVARVEAPRSAATLEQLQHDAIDMGAQFTEEDVWLSQADPEHDRVVISVVTASDELIAEMASRYGRSVAVHVDADRPVSLPQFGRQSDGSPFWGGAWIIGCTDAFTETYNGGYYMLTAGHCRPTGGTVSTPETSMGTVTQSSRENWNSGTGTVLMSGGGSTYRGDIAQIAMYSSKSGQGYIYRGSSSSTSGKPVRGMASQVVNGDPYCTGGSVSGEICGWTVRYPRTDHRYSNGELARNVAVSYSKQGWCTRPGDSGGPIYIVNSDGSVRARGIHSGGGGGGSDYYGGSLDQCFEVFTDIWDPYYAFPGTLLTS</sequence>